<keyword evidence="2" id="KW-0436">Ligase</keyword>
<dbReference type="Proteomes" id="UP000195755">
    <property type="component" value="Chromosome"/>
</dbReference>
<protein>
    <submittedName>
        <fullName evidence="2">Ligase</fullName>
    </submittedName>
</protein>
<evidence type="ECO:0000313" key="2">
    <source>
        <dbReference type="EMBL" id="ARZ68882.1"/>
    </source>
</evidence>
<gene>
    <name evidence="2" type="ORF">SMD11_3242</name>
</gene>
<dbReference type="PANTHER" id="PTHR43767:SF1">
    <property type="entry name" value="NONRIBOSOMAL PEPTIDE SYNTHASE PES1 (EUROFUNG)-RELATED"/>
    <property type="match status" value="1"/>
</dbReference>
<dbReference type="InterPro" id="IPR020845">
    <property type="entry name" value="AMP-binding_CS"/>
</dbReference>
<dbReference type="PROSITE" id="PS00455">
    <property type="entry name" value="AMP_BINDING"/>
    <property type="match status" value="1"/>
</dbReference>
<dbReference type="InterPro" id="IPR050237">
    <property type="entry name" value="ATP-dep_AMP-bd_enzyme"/>
</dbReference>
<sequence length="523" mass="56964">MFLQRIGNKGIRLGTLFDRAAAKHPANLILLDHTLDIAPRLGRRATLTEVADLIDDYAARLWAARVRTGEHVVVHKTDGFDITLLACAVARIGAVPVLLSSKLDGGTVAELLRRVNRPHLVTDQAKLEKDLPEAVFGLSEQVLLTTGTHEGATGLDTLAGAPRVAPVPMPPEHPTLITHTSGTTGTPKLAVHTGATFQARYRPQASVVSLVSKREPIAVHVSFVHSRMFTAMPIAVLQGHPLIVLADDDPVSVGEIFTQAPPGFIEAHPNSFMRWEELVDDPRAPLANVKYFSSTFDAIHPRTVHRLLSASRRGHPLFAQAYGQSEVGPIAARTYTRDRGAEADGRCVGMPFPGMTGVRVLSRDGNPPSRTSPGNIEVRSDGRIITYLGEHARWEKQADGEWWAMGDVGYRTKQGCLHLLDREVDVIPGIESTLAVEDTLFARLPELVEAIIVPGEDGRAVPVVCTKDDKPLDPPAWQRAVEGLAPMADPVQWRLEDLPHTATTKIKRLELARLLKTRDGSPA</sequence>
<dbReference type="RefSeq" id="WP_087927085.1">
    <property type="nucleotide sequence ID" value="NZ_CP021744.1"/>
</dbReference>
<dbReference type="AlphaFoldDB" id="A0A1Z2L3K3"/>
<dbReference type="InterPro" id="IPR000873">
    <property type="entry name" value="AMP-dep_synth/lig_dom"/>
</dbReference>
<dbReference type="Gene3D" id="3.40.50.12780">
    <property type="entry name" value="N-terminal domain of ligase-like"/>
    <property type="match status" value="1"/>
</dbReference>
<reference evidence="2 3" key="1">
    <citation type="submission" date="2017-06" db="EMBL/GenBank/DDBJ databases">
        <title>Streptomyces albireticuli Genome sequencing and assembly.</title>
        <authorList>
            <person name="Wang Y."/>
            <person name="Du B."/>
            <person name="Ding Y."/>
            <person name="Liu H."/>
            <person name="Hou Q."/>
            <person name="Liu K."/>
            <person name="Yao L."/>
            <person name="Wang C."/>
        </authorList>
    </citation>
    <scope>NUCLEOTIDE SEQUENCE [LARGE SCALE GENOMIC DNA]</scope>
    <source>
        <strain evidence="2 3">MDJK11</strain>
    </source>
</reference>
<accession>A0A1Z2L3K3</accession>
<organism evidence="2 3">
    <name type="scientific">Streptomyces albireticuli</name>
    <dbReference type="NCBI Taxonomy" id="1940"/>
    <lineage>
        <taxon>Bacteria</taxon>
        <taxon>Bacillati</taxon>
        <taxon>Actinomycetota</taxon>
        <taxon>Actinomycetes</taxon>
        <taxon>Kitasatosporales</taxon>
        <taxon>Streptomycetaceae</taxon>
        <taxon>Streptomyces</taxon>
    </lineage>
</organism>
<dbReference type="InterPro" id="IPR042099">
    <property type="entry name" value="ANL_N_sf"/>
</dbReference>
<dbReference type="PANTHER" id="PTHR43767">
    <property type="entry name" value="LONG-CHAIN-FATTY-ACID--COA LIGASE"/>
    <property type="match status" value="1"/>
</dbReference>
<evidence type="ECO:0000259" key="1">
    <source>
        <dbReference type="Pfam" id="PF00501"/>
    </source>
</evidence>
<dbReference type="OrthoDB" id="4495845at2"/>
<dbReference type="SUPFAM" id="SSF56801">
    <property type="entry name" value="Acetyl-CoA synthetase-like"/>
    <property type="match status" value="1"/>
</dbReference>
<proteinExistence type="predicted"/>
<feature type="domain" description="AMP-dependent synthetase/ligase" evidence="1">
    <location>
        <begin position="17"/>
        <end position="386"/>
    </location>
</feature>
<name>A0A1Z2L3K3_9ACTN</name>
<dbReference type="KEGG" id="salj:SMD11_3242"/>
<dbReference type="GO" id="GO:0016874">
    <property type="term" value="F:ligase activity"/>
    <property type="evidence" value="ECO:0007669"/>
    <property type="project" value="UniProtKB-KW"/>
</dbReference>
<dbReference type="EMBL" id="CP021744">
    <property type="protein sequence ID" value="ARZ68882.1"/>
    <property type="molecule type" value="Genomic_DNA"/>
</dbReference>
<dbReference type="Pfam" id="PF00501">
    <property type="entry name" value="AMP-binding"/>
    <property type="match status" value="1"/>
</dbReference>
<evidence type="ECO:0000313" key="3">
    <source>
        <dbReference type="Proteomes" id="UP000195755"/>
    </source>
</evidence>